<feature type="non-terminal residue" evidence="1">
    <location>
        <position position="260"/>
    </location>
</feature>
<proteinExistence type="predicted"/>
<dbReference type="AlphaFoldDB" id="D8QIW3"/>
<evidence type="ECO:0000313" key="1">
    <source>
        <dbReference type="EMBL" id="EFI92478.1"/>
    </source>
</evidence>
<keyword evidence="2" id="KW-1185">Reference proteome</keyword>
<reference evidence="1 2" key="1">
    <citation type="journal article" date="2010" name="Nat. Biotechnol.">
        <title>Genome sequence of the model mushroom Schizophyllum commune.</title>
        <authorList>
            <person name="Ohm R.A."/>
            <person name="de Jong J.F."/>
            <person name="Lugones L.G."/>
            <person name="Aerts A."/>
            <person name="Kothe E."/>
            <person name="Stajich J.E."/>
            <person name="de Vries R.P."/>
            <person name="Record E."/>
            <person name="Levasseur A."/>
            <person name="Baker S.E."/>
            <person name="Bartholomew K.A."/>
            <person name="Coutinho P.M."/>
            <person name="Erdmann S."/>
            <person name="Fowler T.J."/>
            <person name="Gathman A.C."/>
            <person name="Lombard V."/>
            <person name="Henrissat B."/>
            <person name="Knabe N."/>
            <person name="Kuees U."/>
            <person name="Lilly W.W."/>
            <person name="Lindquist E."/>
            <person name="Lucas S."/>
            <person name="Magnuson J.K."/>
            <person name="Piumi F."/>
            <person name="Raudaskoski M."/>
            <person name="Salamov A."/>
            <person name="Schmutz J."/>
            <person name="Schwarze F.W.M.R."/>
            <person name="vanKuyk P.A."/>
            <person name="Horton J.S."/>
            <person name="Grigoriev I.V."/>
            <person name="Woesten H.A.B."/>
        </authorList>
    </citation>
    <scope>NUCLEOTIDE SEQUENCE [LARGE SCALE GENOMIC DNA]</scope>
    <source>
        <strain evidence="2">H4-8 / FGSC 9210</strain>
    </source>
</reference>
<protein>
    <submittedName>
        <fullName evidence="1">Uncharacterized protein</fullName>
    </submittedName>
</protein>
<gene>
    <name evidence="1" type="ORF">SCHCODRAFT_113829</name>
</gene>
<dbReference type="Proteomes" id="UP000007431">
    <property type="component" value="Unassembled WGS sequence"/>
</dbReference>
<name>D8QIW3_SCHCM</name>
<dbReference type="RefSeq" id="XP_003027381.1">
    <property type="nucleotide sequence ID" value="XM_003027335.1"/>
</dbReference>
<dbReference type="VEuPathDB" id="FungiDB:SCHCODRAFT_02519331"/>
<dbReference type="EMBL" id="GL377313">
    <property type="protein sequence ID" value="EFI92478.1"/>
    <property type="molecule type" value="Genomic_DNA"/>
</dbReference>
<organism evidence="2">
    <name type="scientific">Schizophyllum commune (strain H4-8 / FGSC 9210)</name>
    <name type="common">Split gill fungus</name>
    <dbReference type="NCBI Taxonomy" id="578458"/>
    <lineage>
        <taxon>Eukaryota</taxon>
        <taxon>Fungi</taxon>
        <taxon>Dikarya</taxon>
        <taxon>Basidiomycota</taxon>
        <taxon>Agaricomycotina</taxon>
        <taxon>Agaricomycetes</taxon>
        <taxon>Agaricomycetidae</taxon>
        <taxon>Agaricales</taxon>
        <taxon>Schizophyllaceae</taxon>
        <taxon>Schizophyllum</taxon>
    </lineage>
</organism>
<sequence>MILVRRMRPEDSRPRSLFADRRARHPTTRRLVYEREVPCVAPSFLPTTSSSAEAMYFRPTSRDLCTIFVTQTRASNPQRYLHVIDAPSIVIPAVQAQRLSLHLDDSRATVALPQLLLVNSQFRPASGVISCSLYHRSHVSSLPSATSTLAFALTQALLLPLHSRFRFRSRARYLPSLAASSATRLASSFQCSPRAIQRSSKLPSAHPKLTSAYPKLPGAPLAILKLPITVRRLPNDFMAPESPQVIYEGPQGIYKALQLI</sequence>
<dbReference type="KEGG" id="scm:SCHCO_02519331"/>
<dbReference type="InParanoid" id="D8QIW3"/>
<dbReference type="GeneID" id="9597077"/>
<accession>D8QIW3</accession>
<dbReference type="HOGENOM" id="CLU_1070209_0_0_1"/>
<evidence type="ECO:0000313" key="2">
    <source>
        <dbReference type="Proteomes" id="UP000007431"/>
    </source>
</evidence>